<dbReference type="InterPro" id="IPR036388">
    <property type="entry name" value="WH-like_DNA-bd_sf"/>
</dbReference>
<dbReference type="Gene3D" id="1.20.1310.10">
    <property type="entry name" value="Cullin Repeats"/>
    <property type="match status" value="2"/>
</dbReference>
<dbReference type="GeneID" id="108037766"/>
<evidence type="ECO:0000256" key="1">
    <source>
        <dbReference type="ARBA" id="ARBA00006019"/>
    </source>
</evidence>
<proteinExistence type="inferred from homology"/>
<dbReference type="Pfam" id="PF26557">
    <property type="entry name" value="Cullin_AB"/>
    <property type="match status" value="1"/>
</dbReference>
<evidence type="ECO:0000256" key="2">
    <source>
        <dbReference type="PROSITE-ProRule" id="PRU00330"/>
    </source>
</evidence>
<dbReference type="PROSITE" id="PS50069">
    <property type="entry name" value="CULLIN_2"/>
    <property type="match status" value="1"/>
</dbReference>
<dbReference type="OMA" id="DFRPKCF"/>
<sequence length="667" mass="78461">MNRRERRLDYNEGLSDLWDKEINFLDQIFYKRIPFNCNDLIKFYDYVYYHCSSFVQNPSVPCQDPGSHLYENLISYLNTRLQEIAAEIENITEDDQLIIKYVEYWKPYQKACEELDRGCRYLNQNWVKREHFEGHKHIHEVYRMAMIRWKELVFSPIDRALVTAITLILSQTSGEYMKSLLYKVLQSIVELYASDEKQAVTVPNKLNNVFTEEAVGFYHSETLAEFRKIISSDTYCDLKHFLKYACLAMPEIKQGVQFKGVLERHLALQLQKAISKVLGGKDYLNAFMTLRHSPLERAMRDHKELLAVIDQVCSNSINSMNQKRDPIEVLNIHCNELMTNNHYSAKAVIEEFKRIVELVEFLNEKDKFFNQYWKYLRIRQINETSTSDQNESTMISLLTKKFGYVATFSLSNQLAELDRSRVVKDQFKNYLDCRDMKLGFDFRLTCFETRGGDDNFKLILPTELQQAEKEFYSFYSQCYKGRKIELNFEISTGEMICHLGQSTHILQVTTLQMALLLLFNHREKFTTDEIMDVLGTNMETLEPVLNFWKEIGFLVSSDLSLEVNMNFTKRKRRLNFNKVPTKTRKIEDKEDGELKLRRANQMDAAVVRIMKKHKTLEHSQLVGHVIEELKNLFTPKIGFIKERIEALINKDMAGIERSGLTTYKYAS</sequence>
<dbReference type="InterPro" id="IPR045093">
    <property type="entry name" value="Cullin"/>
</dbReference>
<dbReference type="PANTHER" id="PTHR11932">
    <property type="entry name" value="CULLIN"/>
    <property type="match status" value="1"/>
</dbReference>
<name>A0A6P4DW77_DRORH</name>
<comment type="similarity">
    <text evidence="1 2 3">Belongs to the cullin family.</text>
</comment>
<dbReference type="InterPro" id="IPR059120">
    <property type="entry name" value="Cullin-like_AB"/>
</dbReference>
<dbReference type="InterPro" id="IPR019559">
    <property type="entry name" value="Cullin_neddylation_domain"/>
</dbReference>
<dbReference type="SMART" id="SM00182">
    <property type="entry name" value="CULLIN"/>
    <property type="match status" value="1"/>
</dbReference>
<dbReference type="SUPFAM" id="SSF75632">
    <property type="entry name" value="Cullin homology domain"/>
    <property type="match status" value="1"/>
</dbReference>
<dbReference type="Pfam" id="PF10557">
    <property type="entry name" value="Cullin_Nedd8"/>
    <property type="match status" value="1"/>
</dbReference>
<dbReference type="SUPFAM" id="SSF46785">
    <property type="entry name" value="Winged helix' DNA-binding domain"/>
    <property type="match status" value="1"/>
</dbReference>
<dbReference type="SMART" id="SM00884">
    <property type="entry name" value="Cullin_Nedd8"/>
    <property type="match status" value="1"/>
</dbReference>
<dbReference type="InterPro" id="IPR016158">
    <property type="entry name" value="Cullin_homology"/>
</dbReference>
<gene>
    <name evidence="5" type="primary">LOC108037766</name>
</gene>
<dbReference type="GO" id="GO:0031625">
    <property type="term" value="F:ubiquitin protein ligase binding"/>
    <property type="evidence" value="ECO:0007669"/>
    <property type="project" value="InterPro"/>
</dbReference>
<evidence type="ECO:0000259" key="4">
    <source>
        <dbReference type="PROSITE" id="PS50069"/>
    </source>
</evidence>
<reference evidence="5" key="1">
    <citation type="submission" date="2025-08" db="UniProtKB">
        <authorList>
            <consortium name="RefSeq"/>
        </authorList>
    </citation>
    <scope>IDENTIFICATION</scope>
</reference>
<evidence type="ECO:0000313" key="5">
    <source>
        <dbReference type="RefSeq" id="XP_016969900.1"/>
    </source>
</evidence>
<feature type="domain" description="Cullin family profile" evidence="4">
    <location>
        <begin position="325"/>
        <end position="549"/>
    </location>
</feature>
<dbReference type="AlphaFoldDB" id="A0A6P4DW77"/>
<dbReference type="InterPro" id="IPR036317">
    <property type="entry name" value="Cullin_homology_sf"/>
</dbReference>
<dbReference type="Gene3D" id="1.10.10.10">
    <property type="entry name" value="Winged helix-like DNA-binding domain superfamily/Winged helix DNA-binding domain"/>
    <property type="match status" value="1"/>
</dbReference>
<dbReference type="InterPro" id="IPR001373">
    <property type="entry name" value="Cullin_N"/>
</dbReference>
<dbReference type="Pfam" id="PF00888">
    <property type="entry name" value="Cullin"/>
    <property type="match status" value="2"/>
</dbReference>
<dbReference type="SUPFAM" id="SSF74788">
    <property type="entry name" value="Cullin repeat-like"/>
    <property type="match status" value="1"/>
</dbReference>
<dbReference type="RefSeq" id="XP_016969900.2">
    <property type="nucleotide sequence ID" value="XM_017114411.2"/>
</dbReference>
<dbReference type="Gene3D" id="3.30.230.130">
    <property type="entry name" value="Cullin, Chain C, Domain 2"/>
    <property type="match status" value="1"/>
</dbReference>
<dbReference type="GO" id="GO:0006511">
    <property type="term" value="P:ubiquitin-dependent protein catabolic process"/>
    <property type="evidence" value="ECO:0007669"/>
    <property type="project" value="InterPro"/>
</dbReference>
<dbReference type="OrthoDB" id="1431934at2759"/>
<dbReference type="InterPro" id="IPR036390">
    <property type="entry name" value="WH_DNA-bd_sf"/>
</dbReference>
<dbReference type="InterPro" id="IPR016159">
    <property type="entry name" value="Cullin_repeat-like_dom_sf"/>
</dbReference>
<evidence type="ECO:0000256" key="3">
    <source>
        <dbReference type="RuleBase" id="RU003829"/>
    </source>
</evidence>
<accession>A0A6P4DW77</accession>
<organism evidence="5">
    <name type="scientific">Drosophila rhopaloa</name>
    <name type="common">Fruit fly</name>
    <dbReference type="NCBI Taxonomy" id="1041015"/>
    <lineage>
        <taxon>Eukaryota</taxon>
        <taxon>Metazoa</taxon>
        <taxon>Ecdysozoa</taxon>
        <taxon>Arthropoda</taxon>
        <taxon>Hexapoda</taxon>
        <taxon>Insecta</taxon>
        <taxon>Pterygota</taxon>
        <taxon>Neoptera</taxon>
        <taxon>Endopterygota</taxon>
        <taxon>Diptera</taxon>
        <taxon>Brachycera</taxon>
        <taxon>Muscomorpha</taxon>
        <taxon>Ephydroidea</taxon>
        <taxon>Drosophilidae</taxon>
        <taxon>Drosophila</taxon>
        <taxon>Sophophora</taxon>
    </lineage>
</organism>
<protein>
    <submittedName>
        <fullName evidence="5">Cullin homolog 1</fullName>
    </submittedName>
</protein>
<dbReference type="RefSeq" id="XP_016969900.1">
    <property type="nucleotide sequence ID" value="XM_017114411.1"/>
</dbReference>